<evidence type="ECO:0000313" key="4">
    <source>
        <dbReference type="Proteomes" id="UP001605036"/>
    </source>
</evidence>
<evidence type="ECO:0000256" key="1">
    <source>
        <dbReference type="SAM" id="MobiDB-lite"/>
    </source>
</evidence>
<dbReference type="EMBL" id="JBHFFA010000003">
    <property type="protein sequence ID" value="KAL2635922.1"/>
    <property type="molecule type" value="Genomic_DNA"/>
</dbReference>
<keyword evidence="2" id="KW-1133">Transmembrane helix</keyword>
<evidence type="ECO:0000256" key="2">
    <source>
        <dbReference type="SAM" id="Phobius"/>
    </source>
</evidence>
<comment type="caution">
    <text evidence="3">The sequence shown here is derived from an EMBL/GenBank/DDBJ whole genome shotgun (WGS) entry which is preliminary data.</text>
</comment>
<dbReference type="Proteomes" id="UP001605036">
    <property type="component" value="Unassembled WGS sequence"/>
</dbReference>
<organism evidence="3 4">
    <name type="scientific">Riccia fluitans</name>
    <dbReference type="NCBI Taxonomy" id="41844"/>
    <lineage>
        <taxon>Eukaryota</taxon>
        <taxon>Viridiplantae</taxon>
        <taxon>Streptophyta</taxon>
        <taxon>Embryophyta</taxon>
        <taxon>Marchantiophyta</taxon>
        <taxon>Marchantiopsida</taxon>
        <taxon>Marchantiidae</taxon>
        <taxon>Marchantiales</taxon>
        <taxon>Ricciaceae</taxon>
        <taxon>Riccia</taxon>
    </lineage>
</organism>
<proteinExistence type="predicted"/>
<evidence type="ECO:0000313" key="3">
    <source>
        <dbReference type="EMBL" id="KAL2635922.1"/>
    </source>
</evidence>
<keyword evidence="4" id="KW-1185">Reference proteome</keyword>
<name>A0ABD1Z1T3_9MARC</name>
<feature type="transmembrane region" description="Helical" evidence="2">
    <location>
        <begin position="111"/>
        <end position="132"/>
    </location>
</feature>
<feature type="region of interest" description="Disordered" evidence="1">
    <location>
        <begin position="15"/>
        <end position="85"/>
    </location>
</feature>
<reference evidence="3 4" key="1">
    <citation type="submission" date="2024-09" db="EMBL/GenBank/DDBJ databases">
        <title>Chromosome-scale assembly of Riccia fluitans.</title>
        <authorList>
            <person name="Paukszto L."/>
            <person name="Sawicki J."/>
            <person name="Karawczyk K."/>
            <person name="Piernik-Szablinska J."/>
            <person name="Szczecinska M."/>
            <person name="Mazdziarz M."/>
        </authorList>
    </citation>
    <scope>NUCLEOTIDE SEQUENCE [LARGE SCALE GENOMIC DNA]</scope>
    <source>
        <strain evidence="3">Rf_01</strain>
        <tissue evidence="3">Aerial parts of the thallus</tissue>
    </source>
</reference>
<protein>
    <submittedName>
        <fullName evidence="3">Uncharacterized protein</fullName>
    </submittedName>
</protein>
<dbReference type="AlphaFoldDB" id="A0ABD1Z1T3"/>
<keyword evidence="2" id="KW-0812">Transmembrane</keyword>
<sequence>MAILKEISESEAAELFGSRASQGSRGGAGQGSEEGLAWDPLRDRDPSSRASSSSAGEERSAYLRSRGQQNEIGADSSGDHRSEASRGRKLGAGEAVLLGALATGVNGPTWFLIKAVLVALAASLVLLLHVAIRSSSTMVLLNVIFLIIIAGGLALGLIWYVSQTGLVPVEKQMAELNLTDEVPGAGARKTK</sequence>
<gene>
    <name evidence="3" type="ORF">R1flu_007401</name>
</gene>
<accession>A0ABD1Z1T3</accession>
<feature type="transmembrane region" description="Helical" evidence="2">
    <location>
        <begin position="139"/>
        <end position="161"/>
    </location>
</feature>
<keyword evidence="2" id="KW-0472">Membrane</keyword>